<dbReference type="PANTHER" id="PTHR34218">
    <property type="entry name" value="PEPTIDASE S45 PENICILLIN AMIDASE"/>
    <property type="match status" value="1"/>
</dbReference>
<dbReference type="Proteomes" id="UP000218231">
    <property type="component" value="Unassembled WGS sequence"/>
</dbReference>
<dbReference type="GO" id="GO:0017000">
    <property type="term" value="P:antibiotic biosynthetic process"/>
    <property type="evidence" value="ECO:0007669"/>
    <property type="project" value="InterPro"/>
</dbReference>
<feature type="region of interest" description="Disordered" evidence="1">
    <location>
        <begin position="1"/>
        <end position="27"/>
    </location>
</feature>
<proteinExistence type="predicted"/>
<evidence type="ECO:0000256" key="1">
    <source>
        <dbReference type="SAM" id="MobiDB-lite"/>
    </source>
</evidence>
<reference evidence="2 3" key="1">
    <citation type="journal article" date="2017" name="Curr. Biol.">
        <title>Genome architecture and evolution of a unichromosomal asexual nematode.</title>
        <authorList>
            <person name="Fradin H."/>
            <person name="Zegar C."/>
            <person name="Gutwein M."/>
            <person name="Lucas J."/>
            <person name="Kovtun M."/>
            <person name="Corcoran D."/>
            <person name="Baugh L.R."/>
            <person name="Kiontke K."/>
            <person name="Gunsalus K."/>
            <person name="Fitch D.H."/>
            <person name="Piano F."/>
        </authorList>
    </citation>
    <scope>NUCLEOTIDE SEQUENCE [LARGE SCALE GENOMIC DNA]</scope>
    <source>
        <strain evidence="2">PF1309</strain>
    </source>
</reference>
<gene>
    <name evidence="2" type="ORF">WR25_25272</name>
</gene>
<dbReference type="Pfam" id="PF01804">
    <property type="entry name" value="Penicil_amidase"/>
    <property type="match status" value="2"/>
</dbReference>
<dbReference type="Gene3D" id="3.60.20.10">
    <property type="entry name" value="Glutamine Phosphoribosylpyrophosphate, subunit 1, domain 1"/>
    <property type="match status" value="2"/>
</dbReference>
<evidence type="ECO:0000313" key="2">
    <source>
        <dbReference type="EMBL" id="PAV74845.1"/>
    </source>
</evidence>
<keyword evidence="3" id="KW-1185">Reference proteome</keyword>
<evidence type="ECO:0000313" key="3">
    <source>
        <dbReference type="Proteomes" id="UP000218231"/>
    </source>
</evidence>
<dbReference type="InterPro" id="IPR043147">
    <property type="entry name" value="Penicillin_amidase_A-knob"/>
</dbReference>
<feature type="compositionally biased region" description="Polar residues" evidence="1">
    <location>
        <begin position="15"/>
        <end position="27"/>
    </location>
</feature>
<dbReference type="AlphaFoldDB" id="A0A2A2KLM6"/>
<dbReference type="InterPro" id="IPR002692">
    <property type="entry name" value="S45"/>
</dbReference>
<dbReference type="OrthoDB" id="330152at2759"/>
<dbReference type="PANTHER" id="PTHR34218:SF5">
    <property type="entry name" value="PENICILLIN ACYLASE FAMILY PROTEIN"/>
    <property type="match status" value="1"/>
</dbReference>
<name>A0A2A2KLM6_9BILA</name>
<dbReference type="EMBL" id="LIAE01008270">
    <property type="protein sequence ID" value="PAV74845.1"/>
    <property type="molecule type" value="Genomic_DNA"/>
</dbReference>
<dbReference type="SUPFAM" id="SSF56235">
    <property type="entry name" value="N-terminal nucleophile aminohydrolases (Ntn hydrolases)"/>
    <property type="match status" value="1"/>
</dbReference>
<evidence type="ECO:0008006" key="4">
    <source>
        <dbReference type="Google" id="ProtNLM"/>
    </source>
</evidence>
<dbReference type="GO" id="GO:0016787">
    <property type="term" value="F:hydrolase activity"/>
    <property type="evidence" value="ECO:0007669"/>
    <property type="project" value="InterPro"/>
</dbReference>
<accession>A0A2A2KLM6</accession>
<organism evidence="2 3">
    <name type="scientific">Diploscapter pachys</name>
    <dbReference type="NCBI Taxonomy" id="2018661"/>
    <lineage>
        <taxon>Eukaryota</taxon>
        <taxon>Metazoa</taxon>
        <taxon>Ecdysozoa</taxon>
        <taxon>Nematoda</taxon>
        <taxon>Chromadorea</taxon>
        <taxon>Rhabditida</taxon>
        <taxon>Rhabditina</taxon>
        <taxon>Rhabditomorpha</taxon>
        <taxon>Rhabditoidea</taxon>
        <taxon>Rhabditidae</taxon>
        <taxon>Diploscapter</taxon>
    </lineage>
</organism>
<dbReference type="Gene3D" id="1.10.1400.10">
    <property type="match status" value="1"/>
</dbReference>
<protein>
    <recommendedName>
        <fullName evidence="4">Penicillin amidase</fullName>
    </recommendedName>
</protein>
<dbReference type="InterPro" id="IPR029055">
    <property type="entry name" value="Ntn_hydrolases_N"/>
</dbReference>
<sequence>MRSRPASPCAAHPTVRSSIAANPQQENPANGYIVSANYQPPGALPVPGYYNLADRGRQLDRLLRDPDIKWDTQNSQALQLDTSTDYGPRTLAPLLGTLRNAHTLTHNHPLGVKKPLNLLFNVGPYAAPGTHEVPNNLSAKIGPAPWPVTYGPSTRRLIDFADAGAALTINPVGQSGVPFDRHYGDQAEDYIEGRYHKARMGVIPAQSTLRLMPR</sequence>
<comment type="caution">
    <text evidence="2">The sequence shown here is derived from an EMBL/GenBank/DDBJ whole genome shotgun (WGS) entry which is preliminary data.</text>
</comment>